<dbReference type="NCBIfam" id="NF004840">
    <property type="entry name" value="PRK06190.1"/>
    <property type="match status" value="1"/>
</dbReference>
<comment type="similarity">
    <text evidence="1">Belongs to the enoyl-CoA hydratase/isomerase family.</text>
</comment>
<gene>
    <name evidence="2" type="ORF">GCM10011588_29290</name>
</gene>
<organism evidence="2 3">
    <name type="scientific">Nocardia jinanensis</name>
    <dbReference type="NCBI Taxonomy" id="382504"/>
    <lineage>
        <taxon>Bacteria</taxon>
        <taxon>Bacillati</taxon>
        <taxon>Actinomycetota</taxon>
        <taxon>Actinomycetes</taxon>
        <taxon>Mycobacteriales</taxon>
        <taxon>Nocardiaceae</taxon>
        <taxon>Nocardia</taxon>
    </lineage>
</organism>
<dbReference type="CDD" id="cd06558">
    <property type="entry name" value="crotonase-like"/>
    <property type="match status" value="1"/>
</dbReference>
<dbReference type="Pfam" id="PF00378">
    <property type="entry name" value="ECH_1"/>
    <property type="match status" value="1"/>
</dbReference>
<dbReference type="InterPro" id="IPR001753">
    <property type="entry name" value="Enoyl-CoA_hydra/iso"/>
</dbReference>
<dbReference type="EMBL" id="BMMH01000005">
    <property type="protein sequence ID" value="GGL13018.1"/>
    <property type="molecule type" value="Genomic_DNA"/>
</dbReference>
<dbReference type="Proteomes" id="UP000638263">
    <property type="component" value="Unassembled WGS sequence"/>
</dbReference>
<dbReference type="PANTHER" id="PTHR43802:SF1">
    <property type="entry name" value="IP11341P-RELATED"/>
    <property type="match status" value="1"/>
</dbReference>
<reference evidence="2" key="1">
    <citation type="journal article" date="2014" name="Int. J. Syst. Evol. Microbiol.">
        <title>Complete genome sequence of Corynebacterium casei LMG S-19264T (=DSM 44701T), isolated from a smear-ripened cheese.</title>
        <authorList>
            <consortium name="US DOE Joint Genome Institute (JGI-PGF)"/>
            <person name="Walter F."/>
            <person name="Albersmeier A."/>
            <person name="Kalinowski J."/>
            <person name="Ruckert C."/>
        </authorList>
    </citation>
    <scope>NUCLEOTIDE SEQUENCE</scope>
    <source>
        <strain evidence="2">CGMCC 4.3508</strain>
    </source>
</reference>
<sequence>MTVPELVLVEQIDTTCLITLNRAEARNALSRRLNQQLIAAVTNADSDPATAVVLLTGAGAAFCAGMDLKELAEHGFAGADRAENCIDRVAACRTPVIGLVDGPAVTGGLELALACDFLIASENARFADTHARVGIVPGGGLTARLTEAIGVRRARQMSGTGHYVDAGTAVEWGLVNEVVPSAALRDRGLAVAAGFAAADSATLTEVWELYDTVSRQETSHAIDREAGINKVWAAQAATLAESTKAVFEHGRTQNKDVR</sequence>
<dbReference type="AlphaFoldDB" id="A0A917RLV8"/>
<evidence type="ECO:0000313" key="3">
    <source>
        <dbReference type="Proteomes" id="UP000638263"/>
    </source>
</evidence>
<dbReference type="GO" id="GO:0003824">
    <property type="term" value="F:catalytic activity"/>
    <property type="evidence" value="ECO:0007669"/>
    <property type="project" value="UniProtKB-ARBA"/>
</dbReference>
<dbReference type="InterPro" id="IPR029045">
    <property type="entry name" value="ClpP/crotonase-like_dom_sf"/>
</dbReference>
<name>A0A917RLV8_9NOCA</name>
<dbReference type="RefSeq" id="WP_062997666.1">
    <property type="nucleotide sequence ID" value="NZ_BMMH01000005.1"/>
</dbReference>
<proteinExistence type="inferred from homology"/>
<keyword evidence="3" id="KW-1185">Reference proteome</keyword>
<dbReference type="PANTHER" id="PTHR43802">
    <property type="entry name" value="ENOYL-COA HYDRATASE"/>
    <property type="match status" value="1"/>
</dbReference>
<accession>A0A917RLV8</accession>
<dbReference type="SUPFAM" id="SSF52096">
    <property type="entry name" value="ClpP/crotonase"/>
    <property type="match status" value="1"/>
</dbReference>
<dbReference type="Gene3D" id="3.90.226.10">
    <property type="entry name" value="2-enoyl-CoA Hydratase, Chain A, domain 1"/>
    <property type="match status" value="1"/>
</dbReference>
<evidence type="ECO:0000256" key="1">
    <source>
        <dbReference type="ARBA" id="ARBA00005254"/>
    </source>
</evidence>
<protein>
    <submittedName>
        <fullName evidence="2">Enoyl-CoA hydratase</fullName>
    </submittedName>
</protein>
<reference evidence="2" key="2">
    <citation type="submission" date="2020-09" db="EMBL/GenBank/DDBJ databases">
        <authorList>
            <person name="Sun Q."/>
            <person name="Zhou Y."/>
        </authorList>
    </citation>
    <scope>NUCLEOTIDE SEQUENCE</scope>
    <source>
        <strain evidence="2">CGMCC 4.3508</strain>
    </source>
</reference>
<comment type="caution">
    <text evidence="2">The sequence shown here is derived from an EMBL/GenBank/DDBJ whole genome shotgun (WGS) entry which is preliminary data.</text>
</comment>
<evidence type="ECO:0000313" key="2">
    <source>
        <dbReference type="EMBL" id="GGL13018.1"/>
    </source>
</evidence>